<accession>A0AAD4UQD0</accession>
<protein>
    <submittedName>
        <fullName evidence="1">Uncharacterized protein</fullName>
    </submittedName>
</protein>
<gene>
    <name evidence="1" type="ORF">MG293_000805</name>
</gene>
<name>A0AAD4UQD0_OVIAM</name>
<dbReference type="AlphaFoldDB" id="A0AAD4UQD0"/>
<organism evidence="1 2">
    <name type="scientific">Ovis ammon polii</name>
    <dbReference type="NCBI Taxonomy" id="230172"/>
    <lineage>
        <taxon>Eukaryota</taxon>
        <taxon>Metazoa</taxon>
        <taxon>Chordata</taxon>
        <taxon>Craniata</taxon>
        <taxon>Vertebrata</taxon>
        <taxon>Euteleostomi</taxon>
        <taxon>Mammalia</taxon>
        <taxon>Eutheria</taxon>
        <taxon>Laurasiatheria</taxon>
        <taxon>Artiodactyla</taxon>
        <taxon>Ruminantia</taxon>
        <taxon>Pecora</taxon>
        <taxon>Bovidae</taxon>
        <taxon>Caprinae</taxon>
        <taxon>Ovis</taxon>
    </lineage>
</organism>
<dbReference type="EMBL" id="JAKZEL010000001">
    <property type="protein sequence ID" value="KAI4548475.1"/>
    <property type="molecule type" value="Genomic_DNA"/>
</dbReference>
<dbReference type="Proteomes" id="UP001214576">
    <property type="component" value="Unassembled WGS sequence"/>
</dbReference>
<reference evidence="1" key="1">
    <citation type="submission" date="2022-03" db="EMBL/GenBank/DDBJ databases">
        <title>Genomic analyses of argali, domestic sheep and their hybrids provide insights into chromosomal evolution, heterosis and genetic basis of agronomic traits.</title>
        <authorList>
            <person name="Li M."/>
        </authorList>
    </citation>
    <scope>NUCLEOTIDE SEQUENCE</scope>
    <source>
        <strain evidence="1">CAU-MHL-2022a</strain>
        <tissue evidence="1">Skin</tissue>
    </source>
</reference>
<proteinExistence type="predicted"/>
<comment type="caution">
    <text evidence="1">The sequence shown here is derived from an EMBL/GenBank/DDBJ whole genome shotgun (WGS) entry which is preliminary data.</text>
</comment>
<sequence length="339" mass="37461">MAPYSSTLDWKIPWMEEPGGLQSIGSRRLGHDWSDAAAAAAAAATYPFSRDFPDPRIEPGTLALQVYHKLLKTEDKCKTLKSSAMLKVPEQKSMIAFSAHGFFLLQLCFNQNEAITQEICIPFGFATNNSNIKVVSQYSLHLQGVLQHKGGSDSKRLPTTQETQVRSLGQEDPLEKEMATHSITLAWKIPWTEESGDLPNPGIEPGSPALLLLLLLNRFSRVRLCATPLQADALPSEPPGNSYIIALKYFYLQKLQADGFPYIAMPSQRTTSKTFNNQMAMPEPSVFYLPPVIGSLLSDSKSPSMQGTYQILLEAVFVESKHEMRAIHGVAESDTTEVT</sequence>
<evidence type="ECO:0000313" key="2">
    <source>
        <dbReference type="Proteomes" id="UP001214576"/>
    </source>
</evidence>
<evidence type="ECO:0000313" key="1">
    <source>
        <dbReference type="EMBL" id="KAI4548475.1"/>
    </source>
</evidence>
<keyword evidence="2" id="KW-1185">Reference proteome</keyword>